<gene>
    <name evidence="1" type="ORF">DL764_010222</name>
</gene>
<evidence type="ECO:0000313" key="1">
    <source>
        <dbReference type="EMBL" id="RYO77407.1"/>
    </source>
</evidence>
<organism evidence="1 2">
    <name type="scientific">Monosporascus ibericus</name>
    <dbReference type="NCBI Taxonomy" id="155417"/>
    <lineage>
        <taxon>Eukaryota</taxon>
        <taxon>Fungi</taxon>
        <taxon>Dikarya</taxon>
        <taxon>Ascomycota</taxon>
        <taxon>Pezizomycotina</taxon>
        <taxon>Sordariomycetes</taxon>
        <taxon>Xylariomycetidae</taxon>
        <taxon>Xylariales</taxon>
        <taxon>Xylariales incertae sedis</taxon>
        <taxon>Monosporascus</taxon>
    </lineage>
</organism>
<name>A0A4Q4SVV2_9PEZI</name>
<keyword evidence="2" id="KW-1185">Reference proteome</keyword>
<protein>
    <recommendedName>
        <fullName evidence="3">Ketoreductase (KR) domain-containing protein</fullName>
    </recommendedName>
</protein>
<accession>A0A4Q4SVV2</accession>
<evidence type="ECO:0000313" key="2">
    <source>
        <dbReference type="Proteomes" id="UP000293360"/>
    </source>
</evidence>
<dbReference type="Proteomes" id="UP000293360">
    <property type="component" value="Unassembled WGS sequence"/>
</dbReference>
<proteinExistence type="predicted"/>
<evidence type="ECO:0008006" key="3">
    <source>
        <dbReference type="Google" id="ProtNLM"/>
    </source>
</evidence>
<comment type="caution">
    <text evidence="1">The sequence shown here is derived from an EMBL/GenBank/DDBJ whole genome shotgun (WGS) entry which is preliminary data.</text>
</comment>
<dbReference type="EMBL" id="QJNU01001304">
    <property type="protein sequence ID" value="RYO77407.1"/>
    <property type="molecule type" value="Genomic_DNA"/>
</dbReference>
<dbReference type="AlphaFoldDB" id="A0A4Q4SVV2"/>
<reference evidence="1 2" key="1">
    <citation type="submission" date="2018-06" db="EMBL/GenBank/DDBJ databases">
        <title>Complete Genomes of Monosporascus.</title>
        <authorList>
            <person name="Robinson A.J."/>
            <person name="Natvig D.O."/>
        </authorList>
    </citation>
    <scope>NUCLEOTIDE SEQUENCE [LARGE SCALE GENOMIC DNA]</scope>
    <source>
        <strain evidence="1 2">CBS 110550</strain>
    </source>
</reference>
<dbReference type="Gene3D" id="3.40.50.720">
    <property type="entry name" value="NAD(P)-binding Rossmann-like Domain"/>
    <property type="match status" value="1"/>
</dbReference>
<sequence>MISARNFSRRSIESFTETFRVNVTGAYFALLAFLELLDAGNNKALEGGHGAAAKPGGKAPAIQSKMIITASVSGFSRDKIRAQHTRKQGHDQASR</sequence>